<dbReference type="InParanoid" id="H2B154"/>
<protein>
    <recommendedName>
        <fullName evidence="7">Decapping nuclease</fullName>
        <ecNumber evidence="7">3.6.1.-</ecNumber>
    </recommendedName>
</protein>
<dbReference type="HOGENOM" id="CLU_024877_4_1_1"/>
<evidence type="ECO:0000313" key="10">
    <source>
        <dbReference type="Proteomes" id="UP000005220"/>
    </source>
</evidence>
<keyword evidence="3 7" id="KW-0540">Nuclease</keyword>
<evidence type="ECO:0000259" key="8">
    <source>
        <dbReference type="Pfam" id="PF08652"/>
    </source>
</evidence>
<dbReference type="AlphaFoldDB" id="H2B154"/>
<dbReference type="EC" id="3.6.1.-" evidence="7"/>
<keyword evidence="10" id="KW-1185">Reference proteome</keyword>
<dbReference type="PANTHER" id="PTHR12395">
    <property type="entry name" value="DOM-3 RELATED"/>
    <property type="match status" value="1"/>
</dbReference>
<dbReference type="Pfam" id="PF08652">
    <property type="entry name" value="RAI1"/>
    <property type="match status" value="1"/>
</dbReference>
<comment type="cofactor">
    <cofactor evidence="1 7">
        <name>a divalent metal cation</name>
        <dbReference type="ChEBI" id="CHEBI:60240"/>
    </cofactor>
</comment>
<evidence type="ECO:0000256" key="5">
    <source>
        <dbReference type="ARBA" id="ARBA00044692"/>
    </source>
</evidence>
<keyword evidence="7" id="KW-0539">Nucleus</keyword>
<dbReference type="OrthoDB" id="5853397at2759"/>
<dbReference type="GO" id="GO:0003723">
    <property type="term" value="F:RNA binding"/>
    <property type="evidence" value="ECO:0007669"/>
    <property type="project" value="UniProtKB-KW"/>
</dbReference>
<dbReference type="GO" id="GO:0034353">
    <property type="term" value="F:mRNA 5'-diphosphatase activity"/>
    <property type="evidence" value="ECO:0007669"/>
    <property type="project" value="TreeGrafter"/>
</dbReference>
<dbReference type="GO" id="GO:0004518">
    <property type="term" value="F:nuclease activity"/>
    <property type="evidence" value="ECO:0007669"/>
    <property type="project" value="UniProtKB-KW"/>
</dbReference>
<reference evidence="9 10" key="1">
    <citation type="journal article" date="2011" name="Proc. Natl. Acad. Sci. U.S.A.">
        <title>Evolutionary erosion of yeast sex chromosomes by mating-type switching accidents.</title>
        <authorList>
            <person name="Gordon J.L."/>
            <person name="Armisen D."/>
            <person name="Proux-Wera E."/>
            <person name="Oheigeartaigh S.S."/>
            <person name="Byrne K.P."/>
            <person name="Wolfe K.H."/>
        </authorList>
    </citation>
    <scope>NUCLEOTIDE SEQUENCE [LARGE SCALE GENOMIC DNA]</scope>
    <source>
        <strain evidence="10">ATCC 22294 / BCRC 22015 / CBS 2517 / CECT 1963 / NBRC 1671 / NRRL Y-8276</strain>
    </source>
</reference>
<dbReference type="InterPro" id="IPR039039">
    <property type="entry name" value="RAI1-like_fam"/>
</dbReference>
<comment type="similarity">
    <text evidence="2 7">Belongs to the DXO/Dom3Z family.</text>
</comment>
<name>H2B154_KAZAF</name>
<dbReference type="GO" id="GO:0000166">
    <property type="term" value="F:nucleotide binding"/>
    <property type="evidence" value="ECO:0007669"/>
    <property type="project" value="UniProtKB-KW"/>
</dbReference>
<gene>
    <name evidence="9" type="primary">KAFR0J02900</name>
    <name evidence="9" type="ORF">KAFR_0J02900</name>
</gene>
<proteinExistence type="inferred from homology"/>
<organism evidence="9 10">
    <name type="scientific">Kazachstania africana (strain ATCC 22294 / BCRC 22015 / CBS 2517 / CECT 1963 / NBRC 1671 / NRRL Y-8276)</name>
    <name type="common">Yeast</name>
    <name type="synonym">Kluyveromyces africanus</name>
    <dbReference type="NCBI Taxonomy" id="1071382"/>
    <lineage>
        <taxon>Eukaryota</taxon>
        <taxon>Fungi</taxon>
        <taxon>Dikarya</taxon>
        <taxon>Ascomycota</taxon>
        <taxon>Saccharomycotina</taxon>
        <taxon>Saccharomycetes</taxon>
        <taxon>Saccharomycetales</taxon>
        <taxon>Saccharomycetaceae</taxon>
        <taxon>Kazachstania</taxon>
    </lineage>
</organism>
<dbReference type="PANTHER" id="PTHR12395:SF9">
    <property type="entry name" value="DECAPPING AND EXORIBONUCLEASE PROTEIN"/>
    <property type="match status" value="1"/>
</dbReference>
<keyword evidence="7" id="KW-0547">Nucleotide-binding</keyword>
<comment type="subcellular location">
    <subcellularLocation>
        <location evidence="7">Nucleus</location>
    </subcellularLocation>
</comment>
<dbReference type="EMBL" id="HE650830">
    <property type="protein sequence ID" value="CCF60354.1"/>
    <property type="molecule type" value="Genomic_DNA"/>
</dbReference>
<dbReference type="RefSeq" id="XP_003959489.1">
    <property type="nucleotide sequence ID" value="XM_003959440.1"/>
</dbReference>
<keyword evidence="7" id="KW-0378">Hydrolase</keyword>
<comment type="catalytic activity">
    <reaction evidence="5">
        <text>a 5'-end triphospho-ribonucleoside in mRNA + H2O = a 5'-end phospho-ribonucleoside in mRNA + diphosphate + H(+)</text>
        <dbReference type="Rhea" id="RHEA:78683"/>
        <dbReference type="Rhea" id="RHEA-COMP:15692"/>
        <dbReference type="Rhea" id="RHEA-COMP:17164"/>
        <dbReference type="ChEBI" id="CHEBI:15377"/>
        <dbReference type="ChEBI" id="CHEBI:15378"/>
        <dbReference type="ChEBI" id="CHEBI:33019"/>
        <dbReference type="ChEBI" id="CHEBI:138282"/>
        <dbReference type="ChEBI" id="CHEBI:167618"/>
    </reaction>
    <physiologicalReaction direction="left-to-right" evidence="5">
        <dbReference type="Rhea" id="RHEA:78684"/>
    </physiologicalReaction>
</comment>
<evidence type="ECO:0000256" key="3">
    <source>
        <dbReference type="ARBA" id="ARBA00022722"/>
    </source>
</evidence>
<dbReference type="GeneID" id="13884003"/>
<evidence type="ECO:0000256" key="7">
    <source>
        <dbReference type="RuleBase" id="RU367113"/>
    </source>
</evidence>
<dbReference type="FunCoup" id="H2B154">
    <property type="interactions" value="684"/>
</dbReference>
<evidence type="ECO:0000256" key="2">
    <source>
        <dbReference type="ARBA" id="ARBA00006562"/>
    </source>
</evidence>
<comment type="function">
    <text evidence="7">Decapping enzyme for NAD-capped RNAs: specifically hydrolyzes the nicotinamide adenine dinucleotide (NAD) cap from a subset of RNAs by removing the entire NAD moiety from the 5'-end of an NAD-capped RNA.</text>
</comment>
<keyword evidence="7" id="KW-0479">Metal-binding</keyword>
<sequence length="381" mass="43056">MTITSNLFVNQKGSTTSLKQPKEIGYYSRTQNNEFLVSNDINLKYYYLPDAALDNNLDLSSGVKKFKDVESGFDDPHSLHGLLEVMKSHESSKSKKLKVDIVSTRSVITKLISAAFDNVNINPINMRIVSFDDQLFIKELPVAKSKGTSDSSGITVDQYSKFKFHSLATISQPLALVSRETLEKRTKKISNNGDQFVSAVRTGVGSSKLLLGSEIDCIFDFKTDGKDNLKHYTKLACTSTINSSSETLKFENNIFRTWLSCFVVGIQRVIYGFKDKNSILKTVEEFATDEIPVILKQNNSKVSAKCLDAIKWYGLFTEWLLKMIPRDDTKSVRPFKLILENNHLKLIEIEQNDSEYNGLVEGEAILSNTFREWRNSFTGNE</sequence>
<comment type="catalytic activity">
    <reaction evidence="6">
        <text>a 5'-end NAD(+)-phospho-ribonucleoside in mRNA + H2O = a 5'-end phospho-ribonucleoside in mRNA + NAD(+) + H(+)</text>
        <dbReference type="Rhea" id="RHEA:60880"/>
        <dbReference type="Rhea" id="RHEA-COMP:15692"/>
        <dbReference type="Rhea" id="RHEA-COMP:15698"/>
        <dbReference type="ChEBI" id="CHEBI:15377"/>
        <dbReference type="ChEBI" id="CHEBI:15378"/>
        <dbReference type="ChEBI" id="CHEBI:57540"/>
        <dbReference type="ChEBI" id="CHEBI:138282"/>
        <dbReference type="ChEBI" id="CHEBI:144029"/>
    </reaction>
    <physiologicalReaction direction="left-to-right" evidence="6">
        <dbReference type="Rhea" id="RHEA:60881"/>
    </physiologicalReaction>
</comment>
<evidence type="ECO:0000256" key="6">
    <source>
        <dbReference type="ARBA" id="ARBA00048124"/>
    </source>
</evidence>
<feature type="domain" description="RAI1-like" evidence="8">
    <location>
        <begin position="19"/>
        <end position="367"/>
    </location>
</feature>
<keyword evidence="7" id="KW-0694">RNA-binding</keyword>
<accession>H2B154</accession>
<dbReference type="eggNOG" id="KOG1982">
    <property type="taxonomic scope" value="Eukaryota"/>
</dbReference>
<dbReference type="GO" id="GO:0046872">
    <property type="term" value="F:metal ion binding"/>
    <property type="evidence" value="ECO:0007669"/>
    <property type="project" value="UniProtKB-KW"/>
</dbReference>
<dbReference type="KEGG" id="kaf:KAFR_0J02900"/>
<evidence type="ECO:0000313" key="9">
    <source>
        <dbReference type="EMBL" id="CCF60354.1"/>
    </source>
</evidence>
<dbReference type="GO" id="GO:0110155">
    <property type="term" value="P:NAD-cap decapping"/>
    <property type="evidence" value="ECO:0007669"/>
    <property type="project" value="TreeGrafter"/>
</dbReference>
<dbReference type="GO" id="GO:0000956">
    <property type="term" value="P:nuclear-transcribed mRNA catabolic process"/>
    <property type="evidence" value="ECO:0007669"/>
    <property type="project" value="TreeGrafter"/>
</dbReference>
<dbReference type="STRING" id="1071382.H2B154"/>
<dbReference type="GO" id="GO:0005829">
    <property type="term" value="C:cytosol"/>
    <property type="evidence" value="ECO:0007669"/>
    <property type="project" value="TreeGrafter"/>
</dbReference>
<comment type="catalytic activity">
    <reaction evidence="4">
        <text>a 5'-end (N(7)-methyl 5'-triphosphoguanosine)-ribonucleoside-ribonucleotide in mRNA + H2O = a (N(7)-methyl 5'-triphosphoguanosine)-nucleoside + a 5'-end phospho-ribonucleoside in mRNA + H(+)</text>
        <dbReference type="Rhea" id="RHEA:66928"/>
        <dbReference type="Rhea" id="RHEA-COMP:15692"/>
        <dbReference type="Rhea" id="RHEA-COMP:17313"/>
        <dbReference type="ChEBI" id="CHEBI:15377"/>
        <dbReference type="ChEBI" id="CHEBI:15378"/>
        <dbReference type="ChEBI" id="CHEBI:138282"/>
        <dbReference type="ChEBI" id="CHEBI:172876"/>
        <dbReference type="ChEBI" id="CHEBI:172877"/>
    </reaction>
    <physiologicalReaction direction="left-to-right" evidence="4">
        <dbReference type="Rhea" id="RHEA:66929"/>
    </physiologicalReaction>
</comment>
<dbReference type="InterPro" id="IPR013961">
    <property type="entry name" value="RAI1"/>
</dbReference>
<evidence type="ECO:0000256" key="4">
    <source>
        <dbReference type="ARBA" id="ARBA00044676"/>
    </source>
</evidence>
<evidence type="ECO:0000256" key="1">
    <source>
        <dbReference type="ARBA" id="ARBA00001968"/>
    </source>
</evidence>
<dbReference type="GO" id="GO:0005634">
    <property type="term" value="C:nucleus"/>
    <property type="evidence" value="ECO:0007669"/>
    <property type="project" value="UniProtKB-SubCell"/>
</dbReference>
<dbReference type="Proteomes" id="UP000005220">
    <property type="component" value="Chromosome 10"/>
</dbReference>